<dbReference type="InterPro" id="IPR006115">
    <property type="entry name" value="6PGDH_NADP-bd"/>
</dbReference>
<evidence type="ECO:0000256" key="1">
    <source>
        <dbReference type="ARBA" id="ARBA00007598"/>
    </source>
</evidence>
<dbReference type="PIRSF" id="PIRSF000103">
    <property type="entry name" value="HIBADH"/>
    <property type="match status" value="1"/>
</dbReference>
<dbReference type="PANTHER" id="PTHR43580">
    <property type="entry name" value="OXIDOREDUCTASE GLYR1-RELATED"/>
    <property type="match status" value="1"/>
</dbReference>
<accession>A0A162K8S2</accession>
<protein>
    <submittedName>
        <fullName evidence="5">6-phosphogluconate dehydrogenase family protein</fullName>
    </submittedName>
</protein>
<dbReference type="InterPro" id="IPR051265">
    <property type="entry name" value="HIBADH-related_NP60_sf"/>
</dbReference>
<evidence type="ECO:0000313" key="5">
    <source>
        <dbReference type="EMBL" id="OAA79422.1"/>
    </source>
</evidence>
<evidence type="ECO:0000256" key="2">
    <source>
        <dbReference type="ARBA" id="ARBA00023002"/>
    </source>
</evidence>
<dbReference type="SUPFAM" id="SSF51735">
    <property type="entry name" value="NAD(P)-binding Rossmann-fold domains"/>
    <property type="match status" value="1"/>
</dbReference>
<dbReference type="GO" id="GO:0050661">
    <property type="term" value="F:NADP binding"/>
    <property type="evidence" value="ECO:0007669"/>
    <property type="project" value="InterPro"/>
</dbReference>
<organism evidence="5 6">
    <name type="scientific">Akanthomyces lecanii RCEF 1005</name>
    <dbReference type="NCBI Taxonomy" id="1081108"/>
    <lineage>
        <taxon>Eukaryota</taxon>
        <taxon>Fungi</taxon>
        <taxon>Dikarya</taxon>
        <taxon>Ascomycota</taxon>
        <taxon>Pezizomycotina</taxon>
        <taxon>Sordariomycetes</taxon>
        <taxon>Hypocreomycetidae</taxon>
        <taxon>Hypocreales</taxon>
        <taxon>Cordycipitaceae</taxon>
        <taxon>Akanthomyces</taxon>
        <taxon>Cordyceps confragosa</taxon>
    </lineage>
</organism>
<dbReference type="AlphaFoldDB" id="A0A162K8S2"/>
<evidence type="ECO:0000256" key="3">
    <source>
        <dbReference type="PIRSR" id="PIRSR000103-1"/>
    </source>
</evidence>
<dbReference type="Proteomes" id="UP000076881">
    <property type="component" value="Unassembled WGS sequence"/>
</dbReference>
<dbReference type="Pfam" id="PF03446">
    <property type="entry name" value="NAD_binding_2"/>
    <property type="match status" value="1"/>
</dbReference>
<evidence type="ECO:0000313" key="6">
    <source>
        <dbReference type="Proteomes" id="UP000076881"/>
    </source>
</evidence>
<gene>
    <name evidence="5" type="ORF">LEL_02908</name>
</gene>
<dbReference type="InterPro" id="IPR036291">
    <property type="entry name" value="NAD(P)-bd_dom_sf"/>
</dbReference>
<reference evidence="5 6" key="1">
    <citation type="journal article" date="2016" name="Genome Biol. Evol.">
        <title>Divergent and convergent evolution of fungal pathogenicity.</title>
        <authorList>
            <person name="Shang Y."/>
            <person name="Xiao G."/>
            <person name="Zheng P."/>
            <person name="Cen K."/>
            <person name="Zhan S."/>
            <person name="Wang C."/>
        </authorList>
    </citation>
    <scope>NUCLEOTIDE SEQUENCE [LARGE SCALE GENOMIC DNA]</scope>
    <source>
        <strain evidence="5 6">RCEF 1005</strain>
    </source>
</reference>
<dbReference type="SUPFAM" id="SSF48179">
    <property type="entry name" value="6-phosphogluconate dehydrogenase C-terminal domain-like"/>
    <property type="match status" value="1"/>
</dbReference>
<sequence>MPSIAWIGLGSIGEAICKNLAQHAPLEEPVTVWNRTVEKAERLAATSDKMEAAKSLADAVSRADIICLCLADDTAVSSVVDEAAQLSVSGKLFVDLSTVHPDTDQTQADKLQSLGATFIACPIFGGVALAIERQITLVLAGPSDALARFEPFTKDVRRICKDTIKLADQPLREAGMLKLVGNFVRFSAIEVLCEASVLSEKIGLPKETLAKFVGAMIPGPSAGQLAMLHSGAYSDLTTNIAPISMALKENSYLNDLAERNGVKLRALDTVTAHAERVNEMRGPDAKLLAIYGSIREENGLPFENN</sequence>
<name>A0A162K8S2_CORDF</name>
<dbReference type="Gene3D" id="3.40.50.720">
    <property type="entry name" value="NAD(P)-binding Rossmann-like Domain"/>
    <property type="match status" value="1"/>
</dbReference>
<feature type="active site" evidence="3">
    <location>
        <position position="178"/>
    </location>
</feature>
<dbReference type="GO" id="GO:0016491">
    <property type="term" value="F:oxidoreductase activity"/>
    <property type="evidence" value="ECO:0007669"/>
    <property type="project" value="UniProtKB-KW"/>
</dbReference>
<dbReference type="Gene3D" id="1.10.1040.10">
    <property type="entry name" value="N-(1-d-carboxylethyl)-l-norvaline Dehydrogenase, domain 2"/>
    <property type="match status" value="1"/>
</dbReference>
<proteinExistence type="inferred from homology"/>
<dbReference type="InterPro" id="IPR015815">
    <property type="entry name" value="HIBADH-related"/>
</dbReference>
<dbReference type="PANTHER" id="PTHR43580:SF3">
    <property type="entry name" value="6-PHOSPHOGLUCONATE DEHYDROGENASE FAMILY PROTEIN (AFU_ORTHOLOGUE AFUA_2G11600)"/>
    <property type="match status" value="1"/>
</dbReference>
<dbReference type="EMBL" id="AZHF01000002">
    <property type="protein sequence ID" value="OAA79422.1"/>
    <property type="molecule type" value="Genomic_DNA"/>
</dbReference>
<comment type="caution">
    <text evidence="5">The sequence shown here is derived from an EMBL/GenBank/DDBJ whole genome shotgun (WGS) entry which is preliminary data.</text>
</comment>
<dbReference type="InterPro" id="IPR008927">
    <property type="entry name" value="6-PGluconate_DH-like_C_sf"/>
</dbReference>
<feature type="domain" description="6-phosphogluconate dehydrogenase NADP-binding" evidence="4">
    <location>
        <begin position="3"/>
        <end position="154"/>
    </location>
</feature>
<comment type="similarity">
    <text evidence="1">Belongs to the HIBADH-related family. NP60 subfamily.</text>
</comment>
<keyword evidence="2" id="KW-0560">Oxidoreductase</keyword>
<dbReference type="STRING" id="1081108.A0A162K8S2"/>
<evidence type="ECO:0000259" key="4">
    <source>
        <dbReference type="Pfam" id="PF03446"/>
    </source>
</evidence>
<dbReference type="InterPro" id="IPR013328">
    <property type="entry name" value="6PGD_dom2"/>
</dbReference>
<dbReference type="OrthoDB" id="435038at2759"/>
<keyword evidence="6" id="KW-1185">Reference proteome</keyword>